<dbReference type="KEGG" id="pbor:BSF38_02760"/>
<gene>
    <name evidence="2" type="ORF">BSF38_02760</name>
</gene>
<dbReference type="AlphaFoldDB" id="A0A1U7CQR7"/>
<dbReference type="PROSITE" id="PS51257">
    <property type="entry name" value="PROKAR_LIPOPROTEIN"/>
    <property type="match status" value="1"/>
</dbReference>
<name>A0A1U7CQR7_9BACT</name>
<reference evidence="3" key="1">
    <citation type="submission" date="2016-12" db="EMBL/GenBank/DDBJ databases">
        <title>Comparative genomics of four Isosphaeraceae planctomycetes: a common pool of plasmids and glycoside hydrolase genes.</title>
        <authorList>
            <person name="Ivanova A."/>
        </authorList>
    </citation>
    <scope>NUCLEOTIDE SEQUENCE [LARGE SCALE GENOMIC DNA]</scope>
    <source>
        <strain evidence="3">PX4</strain>
    </source>
</reference>
<accession>A0A1U7CQR7</accession>
<feature type="region of interest" description="Disordered" evidence="1">
    <location>
        <begin position="30"/>
        <end position="81"/>
    </location>
</feature>
<keyword evidence="3" id="KW-1185">Reference proteome</keyword>
<proteinExistence type="predicted"/>
<dbReference type="RefSeq" id="WP_076346459.1">
    <property type="nucleotide sequence ID" value="NZ_CP019082.1"/>
</dbReference>
<evidence type="ECO:0000313" key="3">
    <source>
        <dbReference type="Proteomes" id="UP000186309"/>
    </source>
</evidence>
<feature type="compositionally biased region" description="Low complexity" evidence="1">
    <location>
        <begin position="30"/>
        <end position="51"/>
    </location>
</feature>
<sequence>MHLLKTSSTTRFAAAALALAFLAGCGDQTGAGTTSESAAQSSQAQSDAWAQLKAEGKSGNSTKPGKKDQSKPFGNYGRNKR</sequence>
<evidence type="ECO:0000256" key="1">
    <source>
        <dbReference type="SAM" id="MobiDB-lite"/>
    </source>
</evidence>
<evidence type="ECO:0008006" key="4">
    <source>
        <dbReference type="Google" id="ProtNLM"/>
    </source>
</evidence>
<evidence type="ECO:0000313" key="2">
    <source>
        <dbReference type="EMBL" id="APW61248.1"/>
    </source>
</evidence>
<dbReference type="EMBL" id="CP019082">
    <property type="protein sequence ID" value="APW61248.1"/>
    <property type="molecule type" value="Genomic_DNA"/>
</dbReference>
<organism evidence="2 3">
    <name type="scientific">Paludisphaera borealis</name>
    <dbReference type="NCBI Taxonomy" id="1387353"/>
    <lineage>
        <taxon>Bacteria</taxon>
        <taxon>Pseudomonadati</taxon>
        <taxon>Planctomycetota</taxon>
        <taxon>Planctomycetia</taxon>
        <taxon>Isosphaerales</taxon>
        <taxon>Isosphaeraceae</taxon>
        <taxon>Paludisphaera</taxon>
    </lineage>
</organism>
<dbReference type="Proteomes" id="UP000186309">
    <property type="component" value="Chromosome"/>
</dbReference>
<protein>
    <recommendedName>
        <fullName evidence="4">Lipoprotein</fullName>
    </recommendedName>
</protein>